<accession>A0A9D0ZSI1</accession>
<dbReference type="InterPro" id="IPR046240">
    <property type="entry name" value="DUF6273"/>
</dbReference>
<dbReference type="Proteomes" id="UP000886786">
    <property type="component" value="Unassembled WGS sequence"/>
</dbReference>
<dbReference type="EMBL" id="DVFV01000134">
    <property type="protein sequence ID" value="HIQ91490.1"/>
    <property type="molecule type" value="Genomic_DNA"/>
</dbReference>
<dbReference type="AlphaFoldDB" id="A0A9D0ZSI1"/>
<evidence type="ECO:0000256" key="1">
    <source>
        <dbReference type="SAM" id="Phobius"/>
    </source>
</evidence>
<protein>
    <recommendedName>
        <fullName evidence="2">DUF6273 domain-containing protein</fullName>
    </recommendedName>
</protein>
<reference evidence="3" key="1">
    <citation type="submission" date="2020-10" db="EMBL/GenBank/DDBJ databases">
        <authorList>
            <person name="Gilroy R."/>
        </authorList>
    </citation>
    <scope>NUCLEOTIDE SEQUENCE</scope>
    <source>
        <strain evidence="3">CHK147-3167</strain>
    </source>
</reference>
<evidence type="ECO:0000313" key="3">
    <source>
        <dbReference type="EMBL" id="HIQ91490.1"/>
    </source>
</evidence>
<keyword evidence="1" id="KW-1133">Transmembrane helix</keyword>
<proteinExistence type="predicted"/>
<comment type="caution">
    <text evidence="3">The sequence shown here is derived from an EMBL/GenBank/DDBJ whole genome shotgun (WGS) entry which is preliminary data.</text>
</comment>
<keyword evidence="1" id="KW-0812">Transmembrane</keyword>
<evidence type="ECO:0000259" key="2">
    <source>
        <dbReference type="Pfam" id="PF19789"/>
    </source>
</evidence>
<feature type="transmembrane region" description="Helical" evidence="1">
    <location>
        <begin position="12"/>
        <end position="31"/>
    </location>
</feature>
<gene>
    <name evidence="3" type="ORF">IAB27_07775</name>
</gene>
<sequence>MRGRFNTGQRNYIILGLCSILLLMVAGYAAFRTQLTINGTSNISSEWKVLITGIQSSVLNGNASDSESPTYTATTATFKTNLINPGDSMRYTVTVENQGSIDAVLKTIQKTDSNNKAIIFNVEGMQEGEVLKAGDETSFIVEVSYNASTSSQPENLTSDLELTLNYEQATGEETAVEKVTNIGGVRIPVVESGDGLYVDDTRAGRYVYRGSNPNNYIEFNDELWRIVAKEADGTYKIVRNDVLSEKIPFDESGNRDSKSEGAGGTYCATNSGGCTAWAINDNYVNEYSESKIIQGTVLKDASLNTYLNGEYYNNLNPMAQGLVVNHVWNVGPVPSENDITITSNLSILDEEKITWKGKVALLSISDSILANSNQEQCQSVADINSNLSVCKTTNYLVPVSDSYWLISPRTTYSNYLMKFNSKGSIDFGAYASSPLNVRPAVYINSGISLSGDGTQSNPYTIS</sequence>
<name>A0A9D0ZSI1_9FIRM</name>
<keyword evidence="1" id="KW-0472">Membrane</keyword>
<reference evidence="3" key="2">
    <citation type="journal article" date="2021" name="PeerJ">
        <title>Extensive microbial diversity within the chicken gut microbiome revealed by metagenomics and culture.</title>
        <authorList>
            <person name="Gilroy R."/>
            <person name="Ravi A."/>
            <person name="Getino M."/>
            <person name="Pursley I."/>
            <person name="Horton D.L."/>
            <person name="Alikhan N.F."/>
            <person name="Baker D."/>
            <person name="Gharbi K."/>
            <person name="Hall N."/>
            <person name="Watson M."/>
            <person name="Adriaenssens E.M."/>
            <person name="Foster-Nyarko E."/>
            <person name="Jarju S."/>
            <person name="Secka A."/>
            <person name="Antonio M."/>
            <person name="Oren A."/>
            <person name="Chaudhuri R.R."/>
            <person name="La Ragione R."/>
            <person name="Hildebrand F."/>
            <person name="Pallen M.J."/>
        </authorList>
    </citation>
    <scope>NUCLEOTIDE SEQUENCE</scope>
    <source>
        <strain evidence="3">CHK147-3167</strain>
    </source>
</reference>
<evidence type="ECO:0000313" key="4">
    <source>
        <dbReference type="Proteomes" id="UP000886786"/>
    </source>
</evidence>
<feature type="domain" description="DUF6273" evidence="2">
    <location>
        <begin position="289"/>
        <end position="444"/>
    </location>
</feature>
<dbReference type="Pfam" id="PF19789">
    <property type="entry name" value="DUF6273"/>
    <property type="match status" value="1"/>
</dbReference>
<organism evidence="3 4">
    <name type="scientific">Candidatus Coprosoma intestinipullorum</name>
    <dbReference type="NCBI Taxonomy" id="2840752"/>
    <lineage>
        <taxon>Bacteria</taxon>
        <taxon>Bacillati</taxon>
        <taxon>Bacillota</taxon>
        <taxon>Bacillota incertae sedis</taxon>
        <taxon>Candidatus Coprosoma</taxon>
    </lineage>
</organism>